<protein>
    <submittedName>
        <fullName evidence="1">Uncharacterized protein</fullName>
    </submittedName>
</protein>
<comment type="caution">
    <text evidence="1">The sequence shown here is derived from an EMBL/GenBank/DDBJ whole genome shotgun (WGS) entry which is preliminary data.</text>
</comment>
<dbReference type="AlphaFoldDB" id="A0A7J9DG26"/>
<organism evidence="1 2">
    <name type="scientific">Gossypium trilobum</name>
    <dbReference type="NCBI Taxonomy" id="34281"/>
    <lineage>
        <taxon>Eukaryota</taxon>
        <taxon>Viridiplantae</taxon>
        <taxon>Streptophyta</taxon>
        <taxon>Embryophyta</taxon>
        <taxon>Tracheophyta</taxon>
        <taxon>Spermatophyta</taxon>
        <taxon>Magnoliopsida</taxon>
        <taxon>eudicotyledons</taxon>
        <taxon>Gunneridae</taxon>
        <taxon>Pentapetalae</taxon>
        <taxon>rosids</taxon>
        <taxon>malvids</taxon>
        <taxon>Malvales</taxon>
        <taxon>Malvaceae</taxon>
        <taxon>Malvoideae</taxon>
        <taxon>Gossypium</taxon>
    </lineage>
</organism>
<dbReference type="Proteomes" id="UP000593568">
    <property type="component" value="Unassembled WGS sequence"/>
</dbReference>
<feature type="non-terminal residue" evidence="1">
    <location>
        <position position="144"/>
    </location>
</feature>
<dbReference type="EMBL" id="JABEZW010000002">
    <property type="protein sequence ID" value="MBA0759692.1"/>
    <property type="molecule type" value="Genomic_DNA"/>
</dbReference>
<proteinExistence type="predicted"/>
<evidence type="ECO:0000313" key="1">
    <source>
        <dbReference type="EMBL" id="MBA0759692.1"/>
    </source>
</evidence>
<name>A0A7J9DG26_9ROSI</name>
<keyword evidence="2" id="KW-1185">Reference proteome</keyword>
<reference evidence="1 2" key="1">
    <citation type="journal article" date="2019" name="Genome Biol. Evol.">
        <title>Insights into the evolution of the New World diploid cottons (Gossypium, subgenus Houzingenia) based on genome sequencing.</title>
        <authorList>
            <person name="Grover C.E."/>
            <person name="Arick M.A. 2nd"/>
            <person name="Thrash A."/>
            <person name="Conover J.L."/>
            <person name="Sanders W.S."/>
            <person name="Peterson D.G."/>
            <person name="Frelichowski J.E."/>
            <person name="Scheffler J.A."/>
            <person name="Scheffler B.E."/>
            <person name="Wendel J.F."/>
        </authorList>
    </citation>
    <scope>NUCLEOTIDE SEQUENCE [LARGE SCALE GENOMIC DNA]</scope>
    <source>
        <strain evidence="1">8</strain>
        <tissue evidence="1">Leaf</tissue>
    </source>
</reference>
<evidence type="ECO:0000313" key="2">
    <source>
        <dbReference type="Proteomes" id="UP000593568"/>
    </source>
</evidence>
<gene>
    <name evidence="1" type="ORF">Gotri_022537</name>
</gene>
<sequence length="144" mass="15800">PTTVLSTSHRCGYLIYPFSPFVVKICTAPVGNSIHLPLLRAVPKMKPFGKLALLIFCEDPAWIPKASNNVIIGKVMAFSTKSLIRLLQKIDMRKSSTTNVGIVSLVPPLKLEAPRGKAPLHEIEEIINSRTSNTLQCKALDHAD</sequence>
<accession>A0A7J9DG26</accession>